<evidence type="ECO:0000313" key="2">
    <source>
        <dbReference type="EMBL" id="MBC8599415.1"/>
    </source>
</evidence>
<evidence type="ECO:0000313" key="3">
    <source>
        <dbReference type="Proteomes" id="UP000647491"/>
    </source>
</evidence>
<keyword evidence="1" id="KW-0472">Membrane</keyword>
<feature type="transmembrane region" description="Helical" evidence="1">
    <location>
        <begin position="12"/>
        <end position="36"/>
    </location>
</feature>
<keyword evidence="3" id="KW-1185">Reference proteome</keyword>
<dbReference type="EMBL" id="JACRTJ010000019">
    <property type="protein sequence ID" value="MBC8599415.1"/>
    <property type="molecule type" value="Genomic_DNA"/>
</dbReference>
<accession>A0ABR7NTH2</accession>
<sequence length="145" mass="16385">MKHKAVKELLRFVLAVFLSVSAVLAVSIFMNGMYLLGIPDPEDVQSVVAEYPGVTDEKKEFTDREHVEQAVKLTGFLRYALFEEPVSGGSPMITITYVLDDGRTVSVSADRETVWWKGRPRAIKDREMFINLAEGIFFLEEVSRP</sequence>
<evidence type="ECO:0008006" key="4">
    <source>
        <dbReference type="Google" id="ProtNLM"/>
    </source>
</evidence>
<proteinExistence type="predicted"/>
<protein>
    <recommendedName>
        <fullName evidence="4">DUF4830 domain-containing protein</fullName>
    </recommendedName>
</protein>
<organism evidence="2 3">
    <name type="scientific">Enterocloster hominis</name>
    <name type="common">ex Liu et al. 2021</name>
    <dbReference type="NCBI Taxonomy" id="2763663"/>
    <lineage>
        <taxon>Bacteria</taxon>
        <taxon>Bacillati</taxon>
        <taxon>Bacillota</taxon>
        <taxon>Clostridia</taxon>
        <taxon>Lachnospirales</taxon>
        <taxon>Lachnospiraceae</taxon>
        <taxon>Enterocloster</taxon>
    </lineage>
</organism>
<dbReference type="Proteomes" id="UP000647491">
    <property type="component" value="Unassembled WGS sequence"/>
</dbReference>
<name>A0ABR7NTH2_9FIRM</name>
<gene>
    <name evidence="2" type="ORF">H8708_09295</name>
</gene>
<comment type="caution">
    <text evidence="2">The sequence shown here is derived from an EMBL/GenBank/DDBJ whole genome shotgun (WGS) entry which is preliminary data.</text>
</comment>
<keyword evidence="1" id="KW-1133">Transmembrane helix</keyword>
<keyword evidence="1" id="KW-0812">Transmembrane</keyword>
<dbReference type="RefSeq" id="WP_262427671.1">
    <property type="nucleotide sequence ID" value="NZ_JACRTJ010000019.1"/>
</dbReference>
<evidence type="ECO:0000256" key="1">
    <source>
        <dbReference type="SAM" id="Phobius"/>
    </source>
</evidence>
<reference evidence="2 3" key="1">
    <citation type="submission" date="2020-08" db="EMBL/GenBank/DDBJ databases">
        <title>Genome public.</title>
        <authorList>
            <person name="Liu C."/>
            <person name="Sun Q."/>
        </authorList>
    </citation>
    <scope>NUCLEOTIDE SEQUENCE [LARGE SCALE GENOMIC DNA]</scope>
    <source>
        <strain evidence="2 3">BX10</strain>
    </source>
</reference>